<dbReference type="AlphaFoldDB" id="A0AA38TBD3"/>
<feature type="transmembrane region" description="Helical" evidence="1">
    <location>
        <begin position="101"/>
        <end position="130"/>
    </location>
</feature>
<evidence type="ECO:0000256" key="1">
    <source>
        <dbReference type="SAM" id="Phobius"/>
    </source>
</evidence>
<name>A0AA38TBD3_9ASTR</name>
<keyword evidence="1" id="KW-0472">Membrane</keyword>
<sequence>MLSQFSGKNKSHGGLDLPRRDRRLLVVPGEPRALLRELLEDIVDETVHDPHGLARDSDIWMNLLQHLEDILYVSTLFFVLFFFLSPAPAPPASFGSFFPAFGFFSAGAFSAAGVFFSSTGFFSAGFFSAFGAIDDDFEGRLGIGFSRLSHGLMTWRWFWSLDDGYGQGKVMDGGDLRIIAKLPREAAASSDYKVTPPLVSRPKICGLRTDSTPTELAFRPSLMESPIAIGWLRLGWVASATRRAPVGGIPDHIGHRLILDNFGPKPDC</sequence>
<proteinExistence type="predicted"/>
<gene>
    <name evidence="2" type="ORF">OSB04_020790</name>
</gene>
<accession>A0AA38TBD3</accession>
<evidence type="ECO:0000313" key="3">
    <source>
        <dbReference type="Proteomes" id="UP001172457"/>
    </source>
</evidence>
<keyword evidence="1" id="KW-1133">Transmembrane helix</keyword>
<dbReference type="EMBL" id="JARYMX010000005">
    <property type="protein sequence ID" value="KAJ9548247.1"/>
    <property type="molecule type" value="Genomic_DNA"/>
</dbReference>
<evidence type="ECO:0000313" key="2">
    <source>
        <dbReference type="EMBL" id="KAJ9548247.1"/>
    </source>
</evidence>
<reference evidence="2" key="1">
    <citation type="submission" date="2023-03" db="EMBL/GenBank/DDBJ databases">
        <title>Chromosome-scale reference genome and RAD-based genetic map of yellow starthistle (Centaurea solstitialis) reveal putative structural variation and QTLs associated with invader traits.</title>
        <authorList>
            <person name="Reatini B."/>
            <person name="Cang F.A."/>
            <person name="Jiang Q."/>
            <person name="Mckibben M.T.W."/>
            <person name="Barker M.S."/>
            <person name="Rieseberg L.H."/>
            <person name="Dlugosch K.M."/>
        </authorList>
    </citation>
    <scope>NUCLEOTIDE SEQUENCE</scope>
    <source>
        <strain evidence="2">CAN-66</strain>
        <tissue evidence="2">Leaf</tissue>
    </source>
</reference>
<organism evidence="2 3">
    <name type="scientific">Centaurea solstitialis</name>
    <name type="common">yellow star-thistle</name>
    <dbReference type="NCBI Taxonomy" id="347529"/>
    <lineage>
        <taxon>Eukaryota</taxon>
        <taxon>Viridiplantae</taxon>
        <taxon>Streptophyta</taxon>
        <taxon>Embryophyta</taxon>
        <taxon>Tracheophyta</taxon>
        <taxon>Spermatophyta</taxon>
        <taxon>Magnoliopsida</taxon>
        <taxon>eudicotyledons</taxon>
        <taxon>Gunneridae</taxon>
        <taxon>Pentapetalae</taxon>
        <taxon>asterids</taxon>
        <taxon>campanulids</taxon>
        <taxon>Asterales</taxon>
        <taxon>Asteraceae</taxon>
        <taxon>Carduoideae</taxon>
        <taxon>Cardueae</taxon>
        <taxon>Centaureinae</taxon>
        <taxon>Centaurea</taxon>
    </lineage>
</organism>
<comment type="caution">
    <text evidence="2">The sequence shown here is derived from an EMBL/GenBank/DDBJ whole genome shotgun (WGS) entry which is preliminary data.</text>
</comment>
<feature type="transmembrane region" description="Helical" evidence="1">
    <location>
        <begin position="70"/>
        <end position="89"/>
    </location>
</feature>
<protein>
    <submittedName>
        <fullName evidence="2">Uncharacterized protein</fullName>
    </submittedName>
</protein>
<keyword evidence="1" id="KW-0812">Transmembrane</keyword>
<dbReference type="Proteomes" id="UP001172457">
    <property type="component" value="Chromosome 5"/>
</dbReference>
<keyword evidence="3" id="KW-1185">Reference proteome</keyword>